<dbReference type="AlphaFoldDB" id="A0A7K1SS88"/>
<evidence type="ECO:0000313" key="1">
    <source>
        <dbReference type="EMBL" id="MVN20178.1"/>
    </source>
</evidence>
<accession>A0A7K1SS88</accession>
<protein>
    <recommendedName>
        <fullName evidence="3">Nucleotide-diphospho-sugar transferase domain-containing protein</fullName>
    </recommendedName>
</protein>
<evidence type="ECO:0008006" key="3">
    <source>
        <dbReference type="Google" id="ProtNLM"/>
    </source>
</evidence>
<name>A0A7K1SS88_9SPHI</name>
<sequence length="286" mass="33097">MVKPIHCKTLLGHNNLDFSIECLQSFLKHSCDEICLEIFEDGSITPADEERLLSSLKNSVVIRKGERDRKLQTMLADYPACNHYRNSTNYAQKLFDIMLYDNQDVLYIDSDIYFLKKFVLPELDETPVFMYDNQNAYSFTPIDLLKIKIPVFPNVNSGIFYFPHNLFNLSFIEQLINDAVISKGIKKGIPWLEQTIWSFLAAKSKRISYFNPNQVIMADFALKTDADTVAVHLVYYFRTHIKQLRLMPADGNTCSAIALKAQTSYLNKVDFAIEKFNRKIKRIYNG</sequence>
<dbReference type="SUPFAM" id="SSF53448">
    <property type="entry name" value="Nucleotide-diphospho-sugar transferases"/>
    <property type="match status" value="1"/>
</dbReference>
<dbReference type="InterPro" id="IPR029044">
    <property type="entry name" value="Nucleotide-diphossugar_trans"/>
</dbReference>
<proteinExistence type="predicted"/>
<organism evidence="1 2">
    <name type="scientific">Mucilaginibacter arboris</name>
    <dbReference type="NCBI Taxonomy" id="2682090"/>
    <lineage>
        <taxon>Bacteria</taxon>
        <taxon>Pseudomonadati</taxon>
        <taxon>Bacteroidota</taxon>
        <taxon>Sphingobacteriia</taxon>
        <taxon>Sphingobacteriales</taxon>
        <taxon>Sphingobacteriaceae</taxon>
        <taxon>Mucilaginibacter</taxon>
    </lineage>
</organism>
<evidence type="ECO:0000313" key="2">
    <source>
        <dbReference type="Proteomes" id="UP000462014"/>
    </source>
</evidence>
<dbReference type="Proteomes" id="UP000462014">
    <property type="component" value="Unassembled WGS sequence"/>
</dbReference>
<dbReference type="EMBL" id="WPIK01000001">
    <property type="protein sequence ID" value="MVN20178.1"/>
    <property type="molecule type" value="Genomic_DNA"/>
</dbReference>
<dbReference type="RefSeq" id="WP_157563312.1">
    <property type="nucleotide sequence ID" value="NZ_WPIK01000001.1"/>
</dbReference>
<comment type="caution">
    <text evidence="1">The sequence shown here is derived from an EMBL/GenBank/DDBJ whole genome shotgun (WGS) entry which is preliminary data.</text>
</comment>
<gene>
    <name evidence="1" type="ORF">GO621_01340</name>
</gene>
<reference evidence="1 2" key="1">
    <citation type="submission" date="2019-12" db="EMBL/GenBank/DDBJ databases">
        <title>Mucilaginibacter sp. HMF7410 genome sequencing and assembly.</title>
        <authorList>
            <person name="Kang H."/>
            <person name="Cha I."/>
            <person name="Kim H."/>
            <person name="Joh K."/>
        </authorList>
    </citation>
    <scope>NUCLEOTIDE SEQUENCE [LARGE SCALE GENOMIC DNA]</scope>
    <source>
        <strain evidence="1 2">HMF7410</strain>
    </source>
</reference>
<keyword evidence="2" id="KW-1185">Reference proteome</keyword>